<evidence type="ECO:0000256" key="1">
    <source>
        <dbReference type="SAM" id="Phobius"/>
    </source>
</evidence>
<proteinExistence type="predicted"/>
<name>A0A846SA54_9MICO</name>
<keyword evidence="1" id="KW-0472">Membrane</keyword>
<gene>
    <name evidence="2" type="ORF">BKA07_003207</name>
</gene>
<sequence length="76" mass="7923">MGCLLGVIIGGACSIVDFRLGAIVLAVVPAGLAMVRAMPPPWDEVWTNRSKTVDIATGLIFALVLVASAFVVPQSR</sequence>
<reference evidence="2 3" key="1">
    <citation type="submission" date="2020-03" db="EMBL/GenBank/DDBJ databases">
        <title>Sequencing the genomes of 1000 actinobacteria strains.</title>
        <authorList>
            <person name="Klenk H.-P."/>
        </authorList>
    </citation>
    <scope>NUCLEOTIDE SEQUENCE [LARGE SCALE GENOMIC DNA]</scope>
    <source>
        <strain evidence="2 3">DSM 18964</strain>
    </source>
</reference>
<dbReference type="Proteomes" id="UP000576792">
    <property type="component" value="Unassembled WGS sequence"/>
</dbReference>
<keyword evidence="1" id="KW-0812">Transmembrane</keyword>
<feature type="transmembrane region" description="Helical" evidence="1">
    <location>
        <begin position="7"/>
        <end position="35"/>
    </location>
</feature>
<keyword evidence="3" id="KW-1185">Reference proteome</keyword>
<feature type="transmembrane region" description="Helical" evidence="1">
    <location>
        <begin position="55"/>
        <end position="72"/>
    </location>
</feature>
<dbReference type="EMBL" id="JAATJN010000001">
    <property type="protein sequence ID" value="NJC58172.1"/>
    <property type="molecule type" value="Genomic_DNA"/>
</dbReference>
<evidence type="ECO:0000313" key="3">
    <source>
        <dbReference type="Proteomes" id="UP000576792"/>
    </source>
</evidence>
<protein>
    <submittedName>
        <fullName evidence="2">ABC-type branched-subunit amino acid transport system permease subunit</fullName>
    </submittedName>
</protein>
<dbReference type="RefSeq" id="WP_209044000.1">
    <property type="nucleotide sequence ID" value="NZ_BAAAPQ010000031.1"/>
</dbReference>
<accession>A0A846SA54</accession>
<evidence type="ECO:0000313" key="2">
    <source>
        <dbReference type="EMBL" id="NJC58172.1"/>
    </source>
</evidence>
<organism evidence="2 3">
    <name type="scientific">Brevibacterium marinum</name>
    <dbReference type="NCBI Taxonomy" id="418643"/>
    <lineage>
        <taxon>Bacteria</taxon>
        <taxon>Bacillati</taxon>
        <taxon>Actinomycetota</taxon>
        <taxon>Actinomycetes</taxon>
        <taxon>Micrococcales</taxon>
        <taxon>Brevibacteriaceae</taxon>
        <taxon>Brevibacterium</taxon>
    </lineage>
</organism>
<dbReference type="AlphaFoldDB" id="A0A846SA54"/>
<keyword evidence="1" id="KW-1133">Transmembrane helix</keyword>
<comment type="caution">
    <text evidence="2">The sequence shown here is derived from an EMBL/GenBank/DDBJ whole genome shotgun (WGS) entry which is preliminary data.</text>
</comment>